<evidence type="ECO:0000259" key="1">
    <source>
        <dbReference type="Pfam" id="PF03358"/>
    </source>
</evidence>
<feature type="domain" description="NADPH-dependent FMN reductase-like" evidence="1">
    <location>
        <begin position="13"/>
        <end position="155"/>
    </location>
</feature>
<accession>A0AAU8IVF8</accession>
<dbReference type="Pfam" id="PF03358">
    <property type="entry name" value="FMN_red"/>
    <property type="match status" value="1"/>
</dbReference>
<dbReference type="InterPro" id="IPR005025">
    <property type="entry name" value="FMN_Rdtase-like_dom"/>
</dbReference>
<reference evidence="2" key="1">
    <citation type="submission" date="2024-06" db="EMBL/GenBank/DDBJ databases">
        <title>Streptomyces sp. strain HUAS MG91 genome sequences.</title>
        <authorList>
            <person name="Mo P."/>
        </authorList>
    </citation>
    <scope>NUCLEOTIDE SEQUENCE</scope>
    <source>
        <strain evidence="2">HUAS MG91</strain>
    </source>
</reference>
<dbReference type="Gene3D" id="3.40.50.360">
    <property type="match status" value="1"/>
</dbReference>
<organism evidence="2">
    <name type="scientific">Streptomyces tabacisoli</name>
    <dbReference type="NCBI Taxonomy" id="3156398"/>
    <lineage>
        <taxon>Bacteria</taxon>
        <taxon>Bacillati</taxon>
        <taxon>Actinomycetota</taxon>
        <taxon>Actinomycetes</taxon>
        <taxon>Kitasatosporales</taxon>
        <taxon>Streptomycetaceae</taxon>
        <taxon>Streptomyces</taxon>
    </lineage>
</organism>
<dbReference type="InterPro" id="IPR050712">
    <property type="entry name" value="NAD(P)H-dep_reductase"/>
</dbReference>
<dbReference type="GO" id="GO:0016491">
    <property type="term" value="F:oxidoreductase activity"/>
    <property type="evidence" value="ECO:0007669"/>
    <property type="project" value="UniProtKB-KW"/>
</dbReference>
<dbReference type="InterPro" id="IPR029039">
    <property type="entry name" value="Flavoprotein-like_sf"/>
</dbReference>
<sequence>MTAPKPQPQPPLRVAVIIGSLREGRIAPTVADWFTTQATEHAPTTHFDIIDVATLNLPEIHPSWSHERTPEQAELAARIQHADAYVIITPEYNHSFPAHLKHLIDLHYTEWRAKPVGFVSYGGVAGGLRAVEQLRLVFAELHCVTVRDSVSFHKVTPDHFAADGPAHDPEGAPGAAKVLLDQLDWWAHALRTARAERPYR</sequence>
<name>A0AAU8IVF8_9ACTN</name>
<dbReference type="GO" id="GO:0010181">
    <property type="term" value="F:FMN binding"/>
    <property type="evidence" value="ECO:0007669"/>
    <property type="project" value="TreeGrafter"/>
</dbReference>
<gene>
    <name evidence="2" type="ORF">ABII15_20555</name>
</gene>
<dbReference type="PANTHER" id="PTHR30543:SF21">
    <property type="entry name" value="NAD(P)H-DEPENDENT FMN REDUCTASE LOT6"/>
    <property type="match status" value="1"/>
</dbReference>
<dbReference type="SUPFAM" id="SSF52218">
    <property type="entry name" value="Flavoproteins"/>
    <property type="match status" value="1"/>
</dbReference>
<keyword evidence="2" id="KW-0560">Oxidoreductase</keyword>
<dbReference type="KEGG" id="stac:ABII15_20555"/>
<dbReference type="PANTHER" id="PTHR30543">
    <property type="entry name" value="CHROMATE REDUCTASE"/>
    <property type="match status" value="1"/>
</dbReference>
<dbReference type="AlphaFoldDB" id="A0AAU8IVF8"/>
<evidence type="ECO:0000313" key="2">
    <source>
        <dbReference type="EMBL" id="XCJ72205.1"/>
    </source>
</evidence>
<dbReference type="EC" id="1.-.-.-" evidence="2"/>
<proteinExistence type="predicted"/>
<protein>
    <submittedName>
        <fullName evidence="2">NAD(P)H-dependent oxidoreductase</fullName>
        <ecNumber evidence="2">1.-.-.-</ecNumber>
    </submittedName>
</protein>
<dbReference type="RefSeq" id="WP_353943784.1">
    <property type="nucleotide sequence ID" value="NZ_CP159534.1"/>
</dbReference>
<dbReference type="GO" id="GO:0005829">
    <property type="term" value="C:cytosol"/>
    <property type="evidence" value="ECO:0007669"/>
    <property type="project" value="TreeGrafter"/>
</dbReference>
<dbReference type="EMBL" id="CP159534">
    <property type="protein sequence ID" value="XCJ72205.1"/>
    <property type="molecule type" value="Genomic_DNA"/>
</dbReference>